<name>A0A8J7J1L7_9CYAN</name>
<keyword evidence="3" id="KW-1185">Reference proteome</keyword>
<sequence>MGRQAKLRKQRRQANHPETEYASENESTPKPSQREKKGSFFSAIGETFARLNPFSKP</sequence>
<organism evidence="2 3">
    <name type="scientific">Lusitaniella coriacea LEGE 07157</name>
    <dbReference type="NCBI Taxonomy" id="945747"/>
    <lineage>
        <taxon>Bacteria</taxon>
        <taxon>Bacillati</taxon>
        <taxon>Cyanobacteriota</taxon>
        <taxon>Cyanophyceae</taxon>
        <taxon>Spirulinales</taxon>
        <taxon>Lusitaniellaceae</taxon>
        <taxon>Lusitaniella</taxon>
    </lineage>
</organism>
<protein>
    <submittedName>
        <fullName evidence="2">Uncharacterized protein</fullName>
    </submittedName>
</protein>
<feature type="compositionally biased region" description="Basic residues" evidence="1">
    <location>
        <begin position="1"/>
        <end position="14"/>
    </location>
</feature>
<dbReference type="AlphaFoldDB" id="A0A8J7J1L7"/>
<dbReference type="Proteomes" id="UP000654482">
    <property type="component" value="Unassembled WGS sequence"/>
</dbReference>
<evidence type="ECO:0000313" key="2">
    <source>
        <dbReference type="EMBL" id="MBE9115864.1"/>
    </source>
</evidence>
<dbReference type="RefSeq" id="WP_194028955.1">
    <property type="nucleotide sequence ID" value="NZ_JADEWZ010000009.1"/>
</dbReference>
<evidence type="ECO:0000256" key="1">
    <source>
        <dbReference type="SAM" id="MobiDB-lite"/>
    </source>
</evidence>
<gene>
    <name evidence="2" type="ORF">IQ249_08165</name>
</gene>
<dbReference type="EMBL" id="JADEWZ010000009">
    <property type="protein sequence ID" value="MBE9115864.1"/>
    <property type="molecule type" value="Genomic_DNA"/>
</dbReference>
<reference evidence="2" key="1">
    <citation type="submission" date="2020-10" db="EMBL/GenBank/DDBJ databases">
        <authorList>
            <person name="Castelo-Branco R."/>
            <person name="Eusebio N."/>
            <person name="Adriana R."/>
            <person name="Vieira A."/>
            <person name="Brugerolle De Fraissinette N."/>
            <person name="Rezende De Castro R."/>
            <person name="Schneider M.P."/>
            <person name="Vasconcelos V."/>
            <person name="Leao P.N."/>
        </authorList>
    </citation>
    <scope>NUCLEOTIDE SEQUENCE</scope>
    <source>
        <strain evidence="2">LEGE 07157</strain>
    </source>
</reference>
<feature type="region of interest" description="Disordered" evidence="1">
    <location>
        <begin position="1"/>
        <end position="39"/>
    </location>
</feature>
<feature type="compositionally biased region" description="Polar residues" evidence="1">
    <location>
        <begin position="22"/>
        <end position="31"/>
    </location>
</feature>
<proteinExistence type="predicted"/>
<evidence type="ECO:0000313" key="3">
    <source>
        <dbReference type="Proteomes" id="UP000654482"/>
    </source>
</evidence>
<comment type="caution">
    <text evidence="2">The sequence shown here is derived from an EMBL/GenBank/DDBJ whole genome shotgun (WGS) entry which is preliminary data.</text>
</comment>
<accession>A0A8J7J1L7</accession>